<proteinExistence type="predicted"/>
<evidence type="ECO:0000313" key="2">
    <source>
        <dbReference type="EMBL" id="MEN7537841.1"/>
    </source>
</evidence>
<dbReference type="InterPro" id="IPR015943">
    <property type="entry name" value="WD40/YVTN_repeat-like_dom_sf"/>
</dbReference>
<organism evidence="2 3">
    <name type="scientific">Aurantiacibacter flavus</name>
    <dbReference type="NCBI Taxonomy" id="3145232"/>
    <lineage>
        <taxon>Bacteria</taxon>
        <taxon>Pseudomonadati</taxon>
        <taxon>Pseudomonadota</taxon>
        <taxon>Alphaproteobacteria</taxon>
        <taxon>Sphingomonadales</taxon>
        <taxon>Erythrobacteraceae</taxon>
        <taxon>Aurantiacibacter</taxon>
    </lineage>
</organism>
<feature type="signal peptide" evidence="1">
    <location>
        <begin position="1"/>
        <end position="29"/>
    </location>
</feature>
<reference evidence="2 3" key="1">
    <citation type="submission" date="2024-05" db="EMBL/GenBank/DDBJ databases">
        <authorList>
            <person name="Park S."/>
        </authorList>
    </citation>
    <scope>NUCLEOTIDE SEQUENCE [LARGE SCALE GENOMIC DNA]</scope>
    <source>
        <strain evidence="2 3">DGU5</strain>
    </source>
</reference>
<dbReference type="InterPro" id="IPR011048">
    <property type="entry name" value="Haem_d1_sf"/>
</dbReference>
<comment type="caution">
    <text evidence="2">The sequence shown here is derived from an EMBL/GenBank/DDBJ whole genome shotgun (WGS) entry which is preliminary data.</text>
</comment>
<dbReference type="Gene3D" id="2.130.10.10">
    <property type="entry name" value="YVTN repeat-like/Quinoprotein amine dehydrogenase"/>
    <property type="match status" value="1"/>
</dbReference>
<dbReference type="PANTHER" id="PTHR47197">
    <property type="entry name" value="PROTEIN NIRF"/>
    <property type="match status" value="1"/>
</dbReference>
<dbReference type="InterPro" id="IPR051200">
    <property type="entry name" value="Host-pathogen_enzymatic-act"/>
</dbReference>
<keyword evidence="1" id="KW-0732">Signal</keyword>
<feature type="chain" id="PRO_5046395715" description="ATP-binding protein" evidence="1">
    <location>
        <begin position="30"/>
        <end position="469"/>
    </location>
</feature>
<accession>A0ABV0D0G4</accession>
<dbReference type="Proteomes" id="UP001484535">
    <property type="component" value="Unassembled WGS sequence"/>
</dbReference>
<protein>
    <recommendedName>
        <fullName evidence="4">ATP-binding protein</fullName>
    </recommendedName>
</protein>
<name>A0ABV0D0G4_9SPHN</name>
<gene>
    <name evidence="2" type="ORF">ABDJ38_11710</name>
</gene>
<evidence type="ECO:0000256" key="1">
    <source>
        <dbReference type="SAM" id="SignalP"/>
    </source>
</evidence>
<evidence type="ECO:0000313" key="3">
    <source>
        <dbReference type="Proteomes" id="UP001484535"/>
    </source>
</evidence>
<dbReference type="PANTHER" id="PTHR47197:SF3">
    <property type="entry name" value="DIHYDRO-HEME D1 DEHYDROGENASE"/>
    <property type="match status" value="1"/>
</dbReference>
<evidence type="ECO:0008006" key="4">
    <source>
        <dbReference type="Google" id="ProtNLM"/>
    </source>
</evidence>
<dbReference type="SUPFAM" id="SSF51004">
    <property type="entry name" value="C-terminal (heme d1) domain of cytochrome cd1-nitrite reductase"/>
    <property type="match status" value="1"/>
</dbReference>
<keyword evidence="3" id="KW-1185">Reference proteome</keyword>
<dbReference type="EMBL" id="JBDLBR010000003">
    <property type="protein sequence ID" value="MEN7537841.1"/>
    <property type="molecule type" value="Genomic_DNA"/>
</dbReference>
<dbReference type="RefSeq" id="WP_346785282.1">
    <property type="nucleotide sequence ID" value="NZ_JBDLBR010000003.1"/>
</dbReference>
<sequence length="469" mass="48887">MFTINPAVKTAIAAGLLASVAALPTSATAQTLFGATDIVSKPDVTFSASERGAPVVGGSAVTVKGEGFRPGQSVMLHYGDTTLTPEPLVADADGNIGTTLTLPASATQGIHQIIVYTKEPYSALVAELKVWPQVPVQGGDAFEVTSSHPGNGLYQSAYSEANNALFVAATELGEKISSEIMRLDPETLAVTARATPPAAPDRPGRGGEMMTDLTYAAFGIGVDDTKGTIWITNTFHNTVAVYNQADLSLIKQFPEGTVYHSRDVVIDEELGKAYVTASMTPEVYVFDTGTLELVKVIEIDTPQRGQSAGTASLSLDQAAHKLYVASIPTEEVAVIETQTDTVSKILPVPGGRATIGVSHDPATGRIFVVGRDSDAITIIDGETGAHVATTPFGSYAINVMFDSDSGYAYATARNGEVVGVVDVDGNLVANLGTFPRANHIADGPDGAVFLIDKRGGEAGDMVTRITPAN</sequence>